<dbReference type="EMBL" id="WHZX01000003">
    <property type="protein sequence ID" value="NEG71718.1"/>
    <property type="molecule type" value="Genomic_DNA"/>
</dbReference>
<dbReference type="EMBL" id="WBSM01000018">
    <property type="protein sequence ID" value="KAB8286661.1"/>
    <property type="molecule type" value="Genomic_DNA"/>
</dbReference>
<dbReference type="InterPro" id="IPR038765">
    <property type="entry name" value="Papain-like_cys_pep_sf"/>
</dbReference>
<dbReference type="Pfam" id="PF03051">
    <property type="entry name" value="Peptidase_C1_2"/>
    <property type="match status" value="1"/>
</dbReference>
<dbReference type="InterPro" id="IPR004134">
    <property type="entry name" value="Peptidase_C1B"/>
</dbReference>
<dbReference type="Proteomes" id="UP000482084">
    <property type="component" value="Unassembled WGS sequence"/>
</dbReference>
<evidence type="ECO:0000256" key="3">
    <source>
        <dbReference type="ARBA" id="ARBA00022807"/>
    </source>
</evidence>
<evidence type="ECO:0000256" key="5">
    <source>
        <dbReference type="PIRSR" id="PIRSR005700-1"/>
    </source>
</evidence>
<dbReference type="InterPro" id="IPR000169">
    <property type="entry name" value="Pept_cys_AS"/>
</dbReference>
<protein>
    <recommendedName>
        <fullName evidence="4">Aminopeptidase</fullName>
    </recommendedName>
</protein>
<gene>
    <name evidence="6" type="ORF">DSM100688_2211</name>
    <name evidence="7" type="ORF">GFD24_05735</name>
</gene>
<keyword evidence="9" id="KW-1185">Reference proteome</keyword>
<dbReference type="SUPFAM" id="SSF54001">
    <property type="entry name" value="Cysteine proteinases"/>
    <property type="match status" value="1"/>
</dbReference>
<comment type="similarity">
    <text evidence="4">Belongs to the peptidase C1 family.</text>
</comment>
<keyword evidence="3 4" id="KW-0788">Thiol protease</keyword>
<dbReference type="Proteomes" id="UP000469943">
    <property type="component" value="Unassembled WGS sequence"/>
</dbReference>
<reference evidence="6 9" key="2">
    <citation type="submission" date="2019-10" db="EMBL/GenBank/DDBJ databases">
        <title>Characterization of the phylogenetic diversity of two novel species belonging to the genus Bifidobacterium: Bifidobacterium cebidarum sp. nov. and Bifidobacterium leontopitheci sp. nov.</title>
        <authorList>
            <person name="Lugli G.A."/>
            <person name="Duranti S."/>
            <person name="Milani C."/>
            <person name="Turroni F."/>
            <person name="Ventura M."/>
        </authorList>
    </citation>
    <scope>NUCLEOTIDE SEQUENCE [LARGE SCALE GENOMIC DNA]</scope>
    <source>
        <strain evidence="6 9">DSM 100688</strain>
    </source>
</reference>
<keyword evidence="1 4" id="KW-0645">Protease</keyword>
<feature type="active site" evidence="5">
    <location>
        <position position="367"/>
    </location>
</feature>
<dbReference type="CDD" id="cd00585">
    <property type="entry name" value="Peptidase_C1B"/>
    <property type="match status" value="1"/>
</dbReference>
<evidence type="ECO:0000313" key="6">
    <source>
        <dbReference type="EMBL" id="KAB8286661.1"/>
    </source>
</evidence>
<dbReference type="GO" id="GO:0005737">
    <property type="term" value="C:cytoplasm"/>
    <property type="evidence" value="ECO:0007669"/>
    <property type="project" value="TreeGrafter"/>
</dbReference>
<keyword evidence="4 6" id="KW-0031">Aminopeptidase</keyword>
<dbReference type="GO" id="GO:0043418">
    <property type="term" value="P:homocysteine catabolic process"/>
    <property type="evidence" value="ECO:0007669"/>
    <property type="project" value="TreeGrafter"/>
</dbReference>
<accession>A0A6L4WX39</accession>
<reference evidence="7 8" key="1">
    <citation type="submission" date="2019-10" db="EMBL/GenBank/DDBJ databases">
        <title>Bifidobacterium from non-human primates.</title>
        <authorList>
            <person name="Modesto M."/>
        </authorList>
    </citation>
    <scope>NUCLEOTIDE SEQUENCE [LARGE SCALE GENOMIC DNA]</scope>
    <source>
        <strain evidence="7 8">TREM</strain>
    </source>
</reference>
<evidence type="ECO:0000256" key="1">
    <source>
        <dbReference type="ARBA" id="ARBA00022670"/>
    </source>
</evidence>
<evidence type="ECO:0000256" key="4">
    <source>
        <dbReference type="PIRNR" id="PIRNR005700"/>
    </source>
</evidence>
<dbReference type="PANTHER" id="PTHR10363">
    <property type="entry name" value="BLEOMYCIN HYDROLASE"/>
    <property type="match status" value="1"/>
</dbReference>
<dbReference type="OrthoDB" id="1111399at2"/>
<organism evidence="6 9">
    <name type="scientific">Bifidobacterium ramosum</name>
    <dbReference type="NCBI Taxonomy" id="1798158"/>
    <lineage>
        <taxon>Bacteria</taxon>
        <taxon>Bacillati</taxon>
        <taxon>Actinomycetota</taxon>
        <taxon>Actinomycetes</taxon>
        <taxon>Bifidobacteriales</taxon>
        <taxon>Bifidobacteriaceae</taxon>
        <taxon>Bifidobacterium</taxon>
    </lineage>
</organism>
<evidence type="ECO:0000313" key="8">
    <source>
        <dbReference type="Proteomes" id="UP000469943"/>
    </source>
</evidence>
<dbReference type="GO" id="GO:0009636">
    <property type="term" value="P:response to toxic substance"/>
    <property type="evidence" value="ECO:0007669"/>
    <property type="project" value="TreeGrafter"/>
</dbReference>
<dbReference type="AlphaFoldDB" id="A0A6L4WX39"/>
<proteinExistence type="inferred from homology"/>
<evidence type="ECO:0000313" key="7">
    <source>
        <dbReference type="EMBL" id="NEG71718.1"/>
    </source>
</evidence>
<keyword evidence="2 4" id="KW-0378">Hydrolase</keyword>
<dbReference type="GO" id="GO:0006508">
    <property type="term" value="P:proteolysis"/>
    <property type="evidence" value="ECO:0007669"/>
    <property type="project" value="UniProtKB-KW"/>
</dbReference>
<dbReference type="GO" id="GO:0070005">
    <property type="term" value="F:cysteine-type aminopeptidase activity"/>
    <property type="evidence" value="ECO:0007669"/>
    <property type="project" value="InterPro"/>
</dbReference>
<name>A0A6L4WX39_9BIFI</name>
<dbReference type="PIRSF" id="PIRSF005700">
    <property type="entry name" value="PepC"/>
    <property type="match status" value="1"/>
</dbReference>
<feature type="active site" evidence="5">
    <location>
        <position position="390"/>
    </location>
</feature>
<sequence length="449" mass="50378">MSEITALSADALGKLRDEFDADGTNRLAMNAVTAAGIDKVARNYDRARLLQRRFSTVVDNGEVTHQDRSGRCWLFSSLNVARFVAKKNMGLKEFEFSQNYAMYYDKLERVNYFLKDVAALVAAGEPNDSRLIKHLLDDVMGDGGQWTMAMNVYKKYGAVPKDLFPETESSKNTGPMNTQLRHMLHTAVAHLFAAAGDEAKTAEIVADATAAGHRILTIHLGEPPVSFDWEWTDKDGEFHRDGEITPVEFWKKYVGSADLESYVCLVDDPRQEHAKGKKIGIEHLGNVAGGDPTEYLNVPNQFMKDCVRTILQEQGIPVWFGADCGPFMDRESGAWATDLFEYGRVYDVDFDLNKEDRVRYCDSAMNHAMAFVGVDVAEDGTTTRRWRVENSWGDKIADKGYFTMSDDWFTEYVYEVAVPKAMLPAEYQAALDEPATMLPAWDPMGALAK</sequence>
<dbReference type="PANTHER" id="PTHR10363:SF2">
    <property type="entry name" value="BLEOMYCIN HYDROLASE"/>
    <property type="match status" value="1"/>
</dbReference>
<dbReference type="PROSITE" id="PS00139">
    <property type="entry name" value="THIOL_PROTEASE_CYS"/>
    <property type="match status" value="1"/>
</dbReference>
<comment type="caution">
    <text evidence="6">The sequence shown here is derived from an EMBL/GenBank/DDBJ whole genome shotgun (WGS) entry which is preliminary data.</text>
</comment>
<evidence type="ECO:0000256" key="2">
    <source>
        <dbReference type="ARBA" id="ARBA00022801"/>
    </source>
</evidence>
<dbReference type="RefSeq" id="WP_152359204.1">
    <property type="nucleotide sequence ID" value="NZ_WBSM01000018.1"/>
</dbReference>
<feature type="active site" evidence="5">
    <location>
        <position position="72"/>
    </location>
</feature>
<evidence type="ECO:0000313" key="9">
    <source>
        <dbReference type="Proteomes" id="UP000482084"/>
    </source>
</evidence>
<dbReference type="Gene3D" id="3.90.70.10">
    <property type="entry name" value="Cysteine proteinases"/>
    <property type="match status" value="1"/>
</dbReference>